<keyword evidence="7" id="KW-0333">Golgi apparatus</keyword>
<dbReference type="GO" id="GO:0006886">
    <property type="term" value="P:intracellular protein transport"/>
    <property type="evidence" value="ECO:0007669"/>
    <property type="project" value="TreeGrafter"/>
</dbReference>
<dbReference type="Proteomes" id="UP000828390">
    <property type="component" value="Unassembled WGS sequence"/>
</dbReference>
<keyword evidence="4" id="KW-0879">Wnt signaling pathway</keyword>
<dbReference type="Pfam" id="PF21883">
    <property type="entry name" value="WLS_GOLD"/>
    <property type="match status" value="1"/>
</dbReference>
<comment type="subcellular location">
    <subcellularLocation>
        <location evidence="1">Golgi apparatus membrane</location>
        <topology evidence="1">Multi-pass membrane protein</topology>
    </subcellularLocation>
</comment>
<evidence type="ECO:0000313" key="13">
    <source>
        <dbReference type="Proteomes" id="UP000828390"/>
    </source>
</evidence>
<feature type="transmembrane region" description="Helical" evidence="9">
    <location>
        <begin position="339"/>
        <end position="358"/>
    </location>
</feature>
<reference evidence="12" key="2">
    <citation type="submission" date="2020-11" db="EMBL/GenBank/DDBJ databases">
        <authorList>
            <person name="McCartney M.A."/>
            <person name="Auch B."/>
            <person name="Kono T."/>
            <person name="Mallez S."/>
            <person name="Becker A."/>
            <person name="Gohl D.M."/>
            <person name="Silverstein K.A.T."/>
            <person name="Koren S."/>
            <person name="Bechman K.B."/>
            <person name="Herman A."/>
            <person name="Abrahante J.E."/>
            <person name="Garbe J."/>
        </authorList>
    </citation>
    <scope>NUCLEOTIDE SEQUENCE</scope>
    <source>
        <strain evidence="12">Duluth1</strain>
        <tissue evidence="12">Whole animal</tissue>
    </source>
</reference>
<evidence type="ECO:0000259" key="10">
    <source>
        <dbReference type="Pfam" id="PF06664"/>
    </source>
</evidence>
<evidence type="ECO:0000256" key="5">
    <source>
        <dbReference type="ARBA" id="ARBA00022692"/>
    </source>
</evidence>
<keyword evidence="5 9" id="KW-0812">Transmembrane</keyword>
<dbReference type="PANTHER" id="PTHR13449:SF2">
    <property type="entry name" value="PROTEIN WNTLESS HOMOLOG"/>
    <property type="match status" value="1"/>
</dbReference>
<feature type="transmembrane region" description="Helical" evidence="9">
    <location>
        <begin position="378"/>
        <end position="411"/>
    </location>
</feature>
<feature type="transmembrane region" description="Helical" evidence="9">
    <location>
        <begin position="432"/>
        <end position="456"/>
    </location>
</feature>
<evidence type="ECO:0000313" key="12">
    <source>
        <dbReference type="EMBL" id="KAH3727588.1"/>
    </source>
</evidence>
<feature type="transmembrane region" description="Helical" evidence="9">
    <location>
        <begin position="237"/>
        <end position="257"/>
    </location>
</feature>
<feature type="transmembrane region" description="Helical" evidence="9">
    <location>
        <begin position="14"/>
        <end position="36"/>
    </location>
</feature>
<comment type="similarity">
    <text evidence="2">Belongs to the wntless family.</text>
</comment>
<dbReference type="PANTHER" id="PTHR13449">
    <property type="entry name" value="INTEGRAL MEMBRANE PROTEIN GPR177"/>
    <property type="match status" value="1"/>
</dbReference>
<evidence type="ECO:0000256" key="1">
    <source>
        <dbReference type="ARBA" id="ARBA00004653"/>
    </source>
</evidence>
<evidence type="ECO:0000259" key="11">
    <source>
        <dbReference type="Pfam" id="PF21883"/>
    </source>
</evidence>
<evidence type="ECO:0000256" key="6">
    <source>
        <dbReference type="ARBA" id="ARBA00022989"/>
    </source>
</evidence>
<protein>
    <recommendedName>
        <fullName evidence="14">Protein wntless</fullName>
    </recommendedName>
</protein>
<dbReference type="InterPro" id="IPR053936">
    <property type="entry name" value="WLS_GOLD"/>
</dbReference>
<sequence length="544" mass="62377">MAGVVLETLSWKKLIFLGVALLVLLVTFFLVGGLVAPNPTNFVHVIGTTCLNKGGNRNLTDWYIPREKGACSKVDIQDIEHIEHEKVRANQVVFSFWLPHPREGEQLDFSRWQQFLIGVLQLDISYDERVELIDGSTLTLDTRIGYRDKEDDPLAWKLLAESLEERKLNCFLPKKEKDYQYDCEMLSFFELGSLHHDYYLVNIRVPVDSYTGINMDIGKLNDIHLVAIYQNGGFTKVWVSIKSVMFPLIIAVLVWFWRRIRMLARPPNLLERTLFALGIAMSVLNCPLEYLTLAFNMPYMLLITDIRQGYFYAMLLSFWIIFTGEHIMDKTERNKLVLYWKHLLAVAIGCFCLLLFELTERGVQLTNPFFSIWVTSIGAKLALSFIIIAGIAAAGYFFFLCYMIFLVFRNISTKKQALPAMSGSRRLYYMGLIYRFKFLMLLTLVCSALTVVFFILSQLGEGQWMGEPPSIRYTSAFFTGVYGMWNVYVFGLLSLYAPSHKQFEPQTTGSDENSREEEVQLTYLPSSSEGGSVLQNFVAKVAED</sequence>
<keyword evidence="3" id="KW-0217">Developmental protein</keyword>
<dbReference type="GO" id="GO:0017147">
    <property type="term" value="F:Wnt-protein binding"/>
    <property type="evidence" value="ECO:0007669"/>
    <property type="project" value="InterPro"/>
</dbReference>
<evidence type="ECO:0000256" key="3">
    <source>
        <dbReference type="ARBA" id="ARBA00022473"/>
    </source>
</evidence>
<dbReference type="InterPro" id="IPR047843">
    <property type="entry name" value="WLS-like_TM"/>
</dbReference>
<proteinExistence type="inferred from homology"/>
<name>A0A9D4HSA4_DREPO</name>
<dbReference type="AlphaFoldDB" id="A0A9D4HSA4"/>
<comment type="caution">
    <text evidence="12">The sequence shown here is derived from an EMBL/GenBank/DDBJ whole genome shotgun (WGS) entry which is preliminary data.</text>
</comment>
<dbReference type="OrthoDB" id="5804250at2759"/>
<keyword evidence="13" id="KW-1185">Reference proteome</keyword>
<accession>A0A9D4HSA4</accession>
<feature type="transmembrane region" description="Helical" evidence="9">
    <location>
        <begin position="476"/>
        <end position="497"/>
    </location>
</feature>
<dbReference type="InterPro" id="IPR009551">
    <property type="entry name" value="Wntless"/>
</dbReference>
<evidence type="ECO:0000256" key="8">
    <source>
        <dbReference type="ARBA" id="ARBA00023136"/>
    </source>
</evidence>
<dbReference type="EMBL" id="JAIWYP010000012">
    <property type="protein sequence ID" value="KAH3727588.1"/>
    <property type="molecule type" value="Genomic_DNA"/>
</dbReference>
<evidence type="ECO:0008006" key="14">
    <source>
        <dbReference type="Google" id="ProtNLM"/>
    </source>
</evidence>
<dbReference type="GO" id="GO:0000139">
    <property type="term" value="C:Golgi membrane"/>
    <property type="evidence" value="ECO:0007669"/>
    <property type="project" value="UniProtKB-SubCell"/>
</dbReference>
<reference evidence="12" key="1">
    <citation type="journal article" date="2019" name="bioRxiv">
        <title>The Genome of the Zebra Mussel, Dreissena polymorpha: A Resource for Invasive Species Research.</title>
        <authorList>
            <person name="McCartney M.A."/>
            <person name="Auch B."/>
            <person name="Kono T."/>
            <person name="Mallez S."/>
            <person name="Zhang Y."/>
            <person name="Obille A."/>
            <person name="Becker A."/>
            <person name="Abrahante J.E."/>
            <person name="Garbe J."/>
            <person name="Badalamenti J.P."/>
            <person name="Herman A."/>
            <person name="Mangelson H."/>
            <person name="Liachko I."/>
            <person name="Sullivan S."/>
            <person name="Sone E.D."/>
            <person name="Koren S."/>
            <person name="Silverstein K.A.T."/>
            <person name="Beckman K.B."/>
            <person name="Gohl D.M."/>
        </authorList>
    </citation>
    <scope>NUCLEOTIDE SEQUENCE</scope>
    <source>
        <strain evidence="12">Duluth1</strain>
        <tissue evidence="12">Whole animal</tissue>
    </source>
</reference>
<dbReference type="Pfam" id="PF06664">
    <property type="entry name" value="WLS-like_TM"/>
    <property type="match status" value="1"/>
</dbReference>
<evidence type="ECO:0000256" key="2">
    <source>
        <dbReference type="ARBA" id="ARBA00008148"/>
    </source>
</evidence>
<gene>
    <name evidence="12" type="ORF">DPMN_053527</name>
</gene>
<evidence type="ECO:0000256" key="4">
    <source>
        <dbReference type="ARBA" id="ARBA00022687"/>
    </source>
</evidence>
<dbReference type="GO" id="GO:0016055">
    <property type="term" value="P:Wnt signaling pathway"/>
    <property type="evidence" value="ECO:0007669"/>
    <property type="project" value="UniProtKB-KW"/>
</dbReference>
<keyword evidence="8 9" id="KW-0472">Membrane</keyword>
<organism evidence="12 13">
    <name type="scientific">Dreissena polymorpha</name>
    <name type="common">Zebra mussel</name>
    <name type="synonym">Mytilus polymorpha</name>
    <dbReference type="NCBI Taxonomy" id="45954"/>
    <lineage>
        <taxon>Eukaryota</taxon>
        <taxon>Metazoa</taxon>
        <taxon>Spiralia</taxon>
        <taxon>Lophotrochozoa</taxon>
        <taxon>Mollusca</taxon>
        <taxon>Bivalvia</taxon>
        <taxon>Autobranchia</taxon>
        <taxon>Heteroconchia</taxon>
        <taxon>Euheterodonta</taxon>
        <taxon>Imparidentia</taxon>
        <taxon>Neoheterodontei</taxon>
        <taxon>Myida</taxon>
        <taxon>Dreissenoidea</taxon>
        <taxon>Dreissenidae</taxon>
        <taxon>Dreissena</taxon>
    </lineage>
</organism>
<keyword evidence="6 9" id="KW-1133">Transmembrane helix</keyword>
<evidence type="ECO:0000256" key="9">
    <source>
        <dbReference type="SAM" id="Phobius"/>
    </source>
</evidence>
<feature type="transmembrane region" description="Helical" evidence="9">
    <location>
        <begin position="310"/>
        <end position="327"/>
    </location>
</feature>
<dbReference type="GO" id="GO:0061355">
    <property type="term" value="P:Wnt protein secretion"/>
    <property type="evidence" value="ECO:0007669"/>
    <property type="project" value="TreeGrafter"/>
</dbReference>
<feature type="domain" description="Wntless GOLD" evidence="11">
    <location>
        <begin position="48"/>
        <end position="230"/>
    </location>
</feature>
<evidence type="ECO:0000256" key="7">
    <source>
        <dbReference type="ARBA" id="ARBA00023034"/>
    </source>
</evidence>
<feature type="domain" description="Wntless-like transmembrane" evidence="10">
    <location>
        <begin position="231"/>
        <end position="500"/>
    </location>
</feature>
<feature type="transmembrane region" description="Helical" evidence="9">
    <location>
        <begin position="269"/>
        <end position="290"/>
    </location>
</feature>